<proteinExistence type="predicted"/>
<keyword evidence="9" id="KW-1133">Transmembrane helix</keyword>
<dbReference type="InterPro" id="IPR055558">
    <property type="entry name" value="DUF7134"/>
</dbReference>
<feature type="domain" description="Signal transduction histidine kinase subgroup 3 dimerisation and phosphoacceptor" evidence="10">
    <location>
        <begin position="170"/>
        <end position="234"/>
    </location>
</feature>
<evidence type="ECO:0000256" key="3">
    <source>
        <dbReference type="ARBA" id="ARBA00022553"/>
    </source>
</evidence>
<keyword evidence="13" id="KW-1185">Reference proteome</keyword>
<dbReference type="Pfam" id="PF07730">
    <property type="entry name" value="HisKA_3"/>
    <property type="match status" value="1"/>
</dbReference>
<keyword evidence="6 12" id="KW-0418">Kinase</keyword>
<dbReference type="EMBL" id="JAVREV010000003">
    <property type="protein sequence ID" value="MDT0442265.1"/>
    <property type="molecule type" value="Genomic_DNA"/>
</dbReference>
<dbReference type="PANTHER" id="PTHR24421:SF10">
    <property type="entry name" value="NITRATE_NITRITE SENSOR PROTEIN NARQ"/>
    <property type="match status" value="1"/>
</dbReference>
<evidence type="ECO:0000256" key="2">
    <source>
        <dbReference type="ARBA" id="ARBA00012438"/>
    </source>
</evidence>
<feature type="transmembrane region" description="Helical" evidence="9">
    <location>
        <begin position="64"/>
        <end position="89"/>
    </location>
</feature>
<keyword evidence="9" id="KW-0812">Transmembrane</keyword>
<dbReference type="Pfam" id="PF23539">
    <property type="entry name" value="DUF7134"/>
    <property type="match status" value="1"/>
</dbReference>
<organism evidence="12 13">
    <name type="scientific">Streptomyces johnsoniae</name>
    <dbReference type="NCBI Taxonomy" id="3075532"/>
    <lineage>
        <taxon>Bacteria</taxon>
        <taxon>Bacillati</taxon>
        <taxon>Actinomycetota</taxon>
        <taxon>Actinomycetes</taxon>
        <taxon>Kitasatosporales</taxon>
        <taxon>Streptomycetaceae</taxon>
        <taxon>Streptomyces</taxon>
    </lineage>
</organism>
<keyword evidence="7" id="KW-0067">ATP-binding</keyword>
<keyword evidence="5" id="KW-0547">Nucleotide-binding</keyword>
<dbReference type="RefSeq" id="WP_311616702.1">
    <property type="nucleotide sequence ID" value="NZ_JAVREV010000003.1"/>
</dbReference>
<dbReference type="EC" id="2.7.13.3" evidence="2"/>
<feature type="domain" description="DUF7134" evidence="11">
    <location>
        <begin position="7"/>
        <end position="148"/>
    </location>
</feature>
<reference evidence="13" key="1">
    <citation type="submission" date="2023-07" db="EMBL/GenBank/DDBJ databases">
        <title>30 novel species of actinomycetes from the DSMZ collection.</title>
        <authorList>
            <person name="Nouioui I."/>
        </authorList>
    </citation>
    <scope>NUCLEOTIDE SEQUENCE [LARGE SCALE GENOMIC DNA]</scope>
    <source>
        <strain evidence="13">DSM 41886</strain>
    </source>
</reference>
<name>A0ABU2S2F0_9ACTN</name>
<gene>
    <name evidence="12" type="ORF">RM779_06575</name>
</gene>
<dbReference type="SUPFAM" id="SSF55874">
    <property type="entry name" value="ATPase domain of HSP90 chaperone/DNA topoisomerase II/histidine kinase"/>
    <property type="match status" value="1"/>
</dbReference>
<feature type="transmembrane region" description="Helical" evidence="9">
    <location>
        <begin position="123"/>
        <end position="144"/>
    </location>
</feature>
<protein>
    <recommendedName>
        <fullName evidence="2">histidine kinase</fullName>
        <ecNumber evidence="2">2.7.13.3</ecNumber>
    </recommendedName>
</protein>
<sequence length="370" mass="39668">MRRKLTNWLVDAAFCLFAVVFSMLIADSVLPADLSATARAVEDTLWALACAAVFVRRRWPVALAVVLVLAGIWAHLLTGPTLVALFTVAAHRPPRVTAWVAAVALAPAPLVVVRQVLEPEPDRFARGVVFFFLILGSIGWGLYIRSRRQLIASLRERAERAAVDARRQAREDMAREMHDVLAHRLSLLSVHAGALEFHPGAPPAEVQRAAGVIRESAHQALQDLREVIGVLRRPENGERPQPVLTDLERLAAESRAAGMNVALDQRVGAPEEAPPVAGRTAYRIVQEGLTNARKHAADAPVTVTVSGGPGAGLTVEVCNPAPGGSQRGPIPGAGQGLIGLAERASLAGGRLEHRQAGDRFLLTAWLPWPG</sequence>
<dbReference type="GO" id="GO:0016301">
    <property type="term" value="F:kinase activity"/>
    <property type="evidence" value="ECO:0007669"/>
    <property type="project" value="UniProtKB-KW"/>
</dbReference>
<accession>A0ABU2S2F0</accession>
<dbReference type="Gene3D" id="3.30.565.10">
    <property type="entry name" value="Histidine kinase-like ATPase, C-terminal domain"/>
    <property type="match status" value="1"/>
</dbReference>
<dbReference type="InterPro" id="IPR036890">
    <property type="entry name" value="HATPase_C_sf"/>
</dbReference>
<dbReference type="Gene3D" id="1.20.5.1930">
    <property type="match status" value="1"/>
</dbReference>
<evidence type="ECO:0000256" key="1">
    <source>
        <dbReference type="ARBA" id="ARBA00000085"/>
    </source>
</evidence>
<dbReference type="Proteomes" id="UP001183615">
    <property type="component" value="Unassembled WGS sequence"/>
</dbReference>
<evidence type="ECO:0000256" key="5">
    <source>
        <dbReference type="ARBA" id="ARBA00022741"/>
    </source>
</evidence>
<keyword evidence="3" id="KW-0597">Phosphoprotein</keyword>
<keyword evidence="9" id="KW-0472">Membrane</keyword>
<evidence type="ECO:0000256" key="9">
    <source>
        <dbReference type="SAM" id="Phobius"/>
    </source>
</evidence>
<dbReference type="CDD" id="cd16917">
    <property type="entry name" value="HATPase_UhpB-NarQ-NarX-like"/>
    <property type="match status" value="1"/>
</dbReference>
<keyword evidence="8" id="KW-0902">Two-component regulatory system</keyword>
<dbReference type="PANTHER" id="PTHR24421">
    <property type="entry name" value="NITRATE/NITRITE SENSOR PROTEIN NARX-RELATED"/>
    <property type="match status" value="1"/>
</dbReference>
<evidence type="ECO:0000256" key="7">
    <source>
        <dbReference type="ARBA" id="ARBA00022840"/>
    </source>
</evidence>
<dbReference type="InterPro" id="IPR011712">
    <property type="entry name" value="Sig_transdc_His_kin_sub3_dim/P"/>
</dbReference>
<evidence type="ECO:0000313" key="12">
    <source>
        <dbReference type="EMBL" id="MDT0442265.1"/>
    </source>
</evidence>
<evidence type="ECO:0000256" key="6">
    <source>
        <dbReference type="ARBA" id="ARBA00022777"/>
    </source>
</evidence>
<evidence type="ECO:0000256" key="8">
    <source>
        <dbReference type="ARBA" id="ARBA00023012"/>
    </source>
</evidence>
<evidence type="ECO:0000256" key="4">
    <source>
        <dbReference type="ARBA" id="ARBA00022679"/>
    </source>
</evidence>
<feature type="transmembrane region" description="Helical" evidence="9">
    <location>
        <begin position="96"/>
        <end position="117"/>
    </location>
</feature>
<keyword evidence="4" id="KW-0808">Transferase</keyword>
<comment type="caution">
    <text evidence="12">The sequence shown here is derived from an EMBL/GenBank/DDBJ whole genome shotgun (WGS) entry which is preliminary data.</text>
</comment>
<comment type="catalytic activity">
    <reaction evidence="1">
        <text>ATP + protein L-histidine = ADP + protein N-phospho-L-histidine.</text>
        <dbReference type="EC" id="2.7.13.3"/>
    </reaction>
</comment>
<evidence type="ECO:0000313" key="13">
    <source>
        <dbReference type="Proteomes" id="UP001183615"/>
    </source>
</evidence>
<dbReference type="InterPro" id="IPR050482">
    <property type="entry name" value="Sensor_HK_TwoCompSys"/>
</dbReference>
<evidence type="ECO:0000259" key="11">
    <source>
        <dbReference type="Pfam" id="PF23539"/>
    </source>
</evidence>
<evidence type="ECO:0000259" key="10">
    <source>
        <dbReference type="Pfam" id="PF07730"/>
    </source>
</evidence>